<organism evidence="1 2">
    <name type="scientific">Bacteroides fragilis</name>
    <dbReference type="NCBI Taxonomy" id="817"/>
    <lineage>
        <taxon>Bacteria</taxon>
        <taxon>Pseudomonadati</taxon>
        <taxon>Bacteroidota</taxon>
        <taxon>Bacteroidia</taxon>
        <taxon>Bacteroidales</taxon>
        <taxon>Bacteroidaceae</taxon>
        <taxon>Bacteroides</taxon>
    </lineage>
</organism>
<comment type="caution">
    <text evidence="1">The sequence shown here is derived from an EMBL/GenBank/DDBJ whole genome shotgun (WGS) entry which is preliminary data.</text>
</comment>
<evidence type="ECO:0000313" key="2">
    <source>
        <dbReference type="Proteomes" id="UP000479773"/>
    </source>
</evidence>
<reference evidence="1 2" key="1">
    <citation type="journal article" date="2019" name="Nat. Med.">
        <title>A library of human gut bacterial isolates paired with longitudinal multiomics data enables mechanistic microbiome research.</title>
        <authorList>
            <person name="Poyet M."/>
            <person name="Groussin M."/>
            <person name="Gibbons S.M."/>
            <person name="Avila-Pacheco J."/>
            <person name="Jiang X."/>
            <person name="Kearney S.M."/>
            <person name="Perrotta A.R."/>
            <person name="Berdy B."/>
            <person name="Zhao S."/>
            <person name="Lieberman T.D."/>
            <person name="Swanson P.K."/>
            <person name="Smith M."/>
            <person name="Roesemann S."/>
            <person name="Alexander J.E."/>
            <person name="Rich S.A."/>
            <person name="Livny J."/>
            <person name="Vlamakis H."/>
            <person name="Clish C."/>
            <person name="Bullock K."/>
            <person name="Deik A."/>
            <person name="Scott J."/>
            <person name="Pierce K.A."/>
            <person name="Xavier R.J."/>
            <person name="Alm E.J."/>
        </authorList>
    </citation>
    <scope>NUCLEOTIDE SEQUENCE [LARGE SCALE GENOMIC DNA]</scope>
    <source>
        <strain evidence="1 2">BIOML-A106</strain>
    </source>
</reference>
<dbReference type="EMBL" id="VWEQ01000326">
    <property type="protein sequence ID" value="KAA4736618.1"/>
    <property type="molecule type" value="Genomic_DNA"/>
</dbReference>
<protein>
    <submittedName>
        <fullName evidence="1">Uncharacterized protein</fullName>
    </submittedName>
</protein>
<feature type="non-terminal residue" evidence="1">
    <location>
        <position position="165"/>
    </location>
</feature>
<dbReference type="Proteomes" id="UP000479773">
    <property type="component" value="Unassembled WGS sequence"/>
</dbReference>
<dbReference type="AlphaFoldDB" id="A0A6L3GKB5"/>
<evidence type="ECO:0000313" key="1">
    <source>
        <dbReference type="EMBL" id="KAA4736618.1"/>
    </source>
</evidence>
<accession>A0A6L3GKB5</accession>
<sequence>MKTITSKTILMLLTGAFLVLLFNSCTKDPVIPEDETKNKLHEDPAKVTVRLVECHLHADWNEIQTNGGPHQNPESPARHIKRIQDITYELKAGQGWTLAEGSQKKFYVQKNGEYKNQGRFTPAPVYLMFIYYYNAKGELMNNQFVENGQENIHQHFFTPENIKPT</sequence>
<name>A0A6L3GKB5_BACFG</name>
<gene>
    <name evidence="1" type="ORF">F3B44_27410</name>
</gene>
<proteinExistence type="predicted"/>